<dbReference type="GO" id="GO:0000293">
    <property type="term" value="F:ferric-chelate reductase activity"/>
    <property type="evidence" value="ECO:0007669"/>
    <property type="project" value="UniProtKB-ARBA"/>
</dbReference>
<keyword evidence="11 17" id="KW-1133">Transmembrane helix</keyword>
<evidence type="ECO:0000256" key="8">
    <source>
        <dbReference type="ARBA" id="ARBA00022827"/>
    </source>
</evidence>
<sequence>MSNALRAVALSFHSEPLPESLQLMITCVSEVNRYSWLWSSDSGGAFYGKACGEYAPSTQTALQCFVTYGAEGSLKQKLEPFAKYCSLFARSQLTLEDYAVALENGTRFLQDGASVGHGQPLATPIAMPERTMLANLNYFHYIYYNFSAAFNFSLLINLAVAAAVLAAAAAKHSRANDKLTRLVRAKLLVPSVFGTAHHGETRSLPFYRVLLPTRGEAVLLAAFLALNLALACYNYPLVSTDLDTKAMFLLKCVANRTGGLSFGLIPLTVLLAGRNNTLQWLTGMPFSSMVFFHKWAARVMGFHALAHALLWFVYGIYGQPDPVASMFYDFAYWRWGIYAALACAALLLHAAHFIKARWYEIFLVLHVTLAFVFLVACLKHCAEFGWLGWIYLALGLWGSDRVLRLWRLFFRFGGYTHAYAHVISADDHIYKIVIPHVDLARFRFFPGCYAFLHVQSRRWFWQSHPFTLMRAGEGLEILLKAKKGMTRDLLRALPRDGAKLPLRLALEGPYGHEAPLQAYSNVLLVTSGAGIPGPMSYLQKLTLAPGHVRHFAFVWAVPAEDLLESMRDSLLAAADHVRAAAPTTHFEMRIHVTRPRRGAQRPAWVPAEFVISYGRPDVHNIVRRFCDAADGPIAVVSCANPALDDLVRRYVSEQIARSAHRVDYYDELQVW</sequence>
<dbReference type="InterPro" id="IPR013121">
    <property type="entry name" value="Fe_red_NAD-bd_6"/>
</dbReference>
<keyword evidence="7 17" id="KW-0812">Transmembrane</keyword>
<feature type="transmembrane region" description="Helical" evidence="17">
    <location>
        <begin position="384"/>
        <end position="403"/>
    </location>
</feature>
<keyword evidence="5" id="KW-0349">Heme</keyword>
<dbReference type="Proteomes" id="UP000236544">
    <property type="component" value="Unassembled WGS sequence"/>
</dbReference>
<feature type="transmembrane region" description="Helical" evidence="17">
    <location>
        <begin position="295"/>
        <end position="317"/>
    </location>
</feature>
<evidence type="ECO:0000256" key="3">
    <source>
        <dbReference type="ARBA" id="ARBA00006278"/>
    </source>
</evidence>
<dbReference type="Gene3D" id="3.40.50.80">
    <property type="entry name" value="Nucleotide-binding domain of ferredoxin-NADP reductase (FNR) module"/>
    <property type="match status" value="1"/>
</dbReference>
<keyword evidence="14" id="KW-0406">Ion transport</keyword>
<protein>
    <submittedName>
        <fullName evidence="19">LAQU0S29e00320g1_1</fullName>
    </submittedName>
</protein>
<dbReference type="PANTHER" id="PTHR32361">
    <property type="entry name" value="FERRIC/CUPRIC REDUCTASE TRANSMEMBRANE COMPONENT"/>
    <property type="match status" value="1"/>
</dbReference>
<evidence type="ECO:0000256" key="12">
    <source>
        <dbReference type="ARBA" id="ARBA00023002"/>
    </source>
</evidence>
<keyword evidence="16" id="KW-0325">Glycoprotein</keyword>
<feature type="transmembrane region" description="Helical" evidence="17">
    <location>
        <begin position="142"/>
        <end position="169"/>
    </location>
</feature>
<keyword evidence="8" id="KW-0274">FAD</keyword>
<name>A0A0P1KYK6_9SACH</name>
<evidence type="ECO:0000256" key="14">
    <source>
        <dbReference type="ARBA" id="ARBA00023065"/>
    </source>
</evidence>
<evidence type="ECO:0000256" key="15">
    <source>
        <dbReference type="ARBA" id="ARBA00023136"/>
    </source>
</evidence>
<dbReference type="SFLD" id="SFLDS00052">
    <property type="entry name" value="Ferric_Reductase_Domain"/>
    <property type="match status" value="1"/>
</dbReference>
<organism evidence="19 20">
    <name type="scientific">Lachancea quebecensis</name>
    <dbReference type="NCBI Taxonomy" id="1654605"/>
    <lineage>
        <taxon>Eukaryota</taxon>
        <taxon>Fungi</taxon>
        <taxon>Dikarya</taxon>
        <taxon>Ascomycota</taxon>
        <taxon>Saccharomycotina</taxon>
        <taxon>Saccharomycetes</taxon>
        <taxon>Saccharomycetales</taxon>
        <taxon>Saccharomycetaceae</taxon>
        <taxon>Lachancea</taxon>
    </lineage>
</organism>
<keyword evidence="13" id="KW-0408">Iron</keyword>
<comment type="similarity">
    <text evidence="3">Belongs to the ferric reductase (FRE) family.</text>
</comment>
<reference evidence="20" key="1">
    <citation type="submission" date="2015-10" db="EMBL/GenBank/DDBJ databases">
        <authorList>
            <person name="Devillers H."/>
        </authorList>
    </citation>
    <scope>NUCLEOTIDE SEQUENCE [LARGE SCALE GENOMIC DNA]</scope>
</reference>
<dbReference type="Pfam" id="PF08022">
    <property type="entry name" value="FAD_binding_8"/>
    <property type="match status" value="1"/>
</dbReference>
<evidence type="ECO:0000313" key="20">
    <source>
        <dbReference type="Proteomes" id="UP000236544"/>
    </source>
</evidence>
<evidence type="ECO:0000256" key="10">
    <source>
        <dbReference type="ARBA" id="ARBA00022982"/>
    </source>
</evidence>
<dbReference type="CDD" id="cd06186">
    <property type="entry name" value="NOX_Duox_like_FAD_NADP"/>
    <property type="match status" value="1"/>
</dbReference>
<evidence type="ECO:0000256" key="11">
    <source>
        <dbReference type="ARBA" id="ARBA00022989"/>
    </source>
</evidence>
<evidence type="ECO:0000256" key="16">
    <source>
        <dbReference type="ARBA" id="ARBA00023180"/>
    </source>
</evidence>
<dbReference type="EMBL" id="LN890545">
    <property type="protein sequence ID" value="CUS25165.1"/>
    <property type="molecule type" value="Genomic_DNA"/>
</dbReference>
<feature type="transmembrane region" description="Helical" evidence="17">
    <location>
        <begin position="257"/>
        <end position="274"/>
    </location>
</feature>
<dbReference type="GO" id="GO:0006879">
    <property type="term" value="P:intracellular iron ion homeostasis"/>
    <property type="evidence" value="ECO:0007669"/>
    <property type="project" value="TreeGrafter"/>
</dbReference>
<dbReference type="InterPro" id="IPR017927">
    <property type="entry name" value="FAD-bd_FR_type"/>
</dbReference>
<keyword evidence="12" id="KW-0560">Oxidoreductase</keyword>
<dbReference type="InterPro" id="IPR013112">
    <property type="entry name" value="FAD-bd_8"/>
</dbReference>
<evidence type="ECO:0000256" key="5">
    <source>
        <dbReference type="ARBA" id="ARBA00022617"/>
    </source>
</evidence>
<dbReference type="PANTHER" id="PTHR32361:SF9">
    <property type="entry name" value="FERRIC REDUCTASE TRANSMEMBRANE COMPONENT 3-RELATED"/>
    <property type="match status" value="1"/>
</dbReference>
<dbReference type="GO" id="GO:0005886">
    <property type="term" value="C:plasma membrane"/>
    <property type="evidence" value="ECO:0007669"/>
    <property type="project" value="TreeGrafter"/>
</dbReference>
<dbReference type="InterPro" id="IPR013130">
    <property type="entry name" value="Fe3_Rdtase_TM_dom"/>
</dbReference>
<dbReference type="GO" id="GO:0015677">
    <property type="term" value="P:copper ion import"/>
    <property type="evidence" value="ECO:0007669"/>
    <property type="project" value="TreeGrafter"/>
</dbReference>
<dbReference type="AlphaFoldDB" id="A0A0P1KYK6"/>
<evidence type="ECO:0000256" key="9">
    <source>
        <dbReference type="ARBA" id="ARBA00022857"/>
    </source>
</evidence>
<feature type="transmembrane region" description="Helical" evidence="17">
    <location>
        <begin position="358"/>
        <end position="378"/>
    </location>
</feature>
<dbReference type="PROSITE" id="PS51384">
    <property type="entry name" value="FAD_FR"/>
    <property type="match status" value="1"/>
</dbReference>
<comment type="subcellular location">
    <subcellularLocation>
        <location evidence="2">Membrane</location>
        <topology evidence="2">Multi-pass membrane protein</topology>
    </subcellularLocation>
</comment>
<dbReference type="OrthoDB" id="167398at2759"/>
<evidence type="ECO:0000256" key="6">
    <source>
        <dbReference type="ARBA" id="ARBA00022630"/>
    </source>
</evidence>
<keyword evidence="20" id="KW-1185">Reference proteome</keyword>
<keyword evidence="10" id="KW-0249">Electron transport</keyword>
<keyword evidence="5" id="KW-0479">Metal-binding</keyword>
<evidence type="ECO:0000256" key="4">
    <source>
        <dbReference type="ARBA" id="ARBA00022448"/>
    </source>
</evidence>
<evidence type="ECO:0000256" key="2">
    <source>
        <dbReference type="ARBA" id="ARBA00004141"/>
    </source>
</evidence>
<feature type="transmembrane region" description="Helical" evidence="17">
    <location>
        <begin position="332"/>
        <end position="351"/>
    </location>
</feature>
<evidence type="ECO:0000256" key="1">
    <source>
        <dbReference type="ARBA" id="ARBA00001974"/>
    </source>
</evidence>
<keyword evidence="4" id="KW-0813">Transport</keyword>
<keyword evidence="6" id="KW-0285">Flavoprotein</keyword>
<keyword evidence="15 17" id="KW-0472">Membrane</keyword>
<evidence type="ECO:0000256" key="13">
    <source>
        <dbReference type="ARBA" id="ARBA00023004"/>
    </source>
</evidence>
<feature type="domain" description="FAD-binding FR-type" evidence="18">
    <location>
        <begin position="395"/>
        <end position="516"/>
    </location>
</feature>
<comment type="cofactor">
    <cofactor evidence="1">
        <name>FAD</name>
        <dbReference type="ChEBI" id="CHEBI:57692"/>
    </cofactor>
</comment>
<evidence type="ECO:0000259" key="18">
    <source>
        <dbReference type="PROSITE" id="PS51384"/>
    </source>
</evidence>
<proteinExistence type="inferred from homology"/>
<evidence type="ECO:0000256" key="17">
    <source>
        <dbReference type="SAM" id="Phobius"/>
    </source>
</evidence>
<evidence type="ECO:0000313" key="19">
    <source>
        <dbReference type="EMBL" id="CUS25165.1"/>
    </source>
</evidence>
<dbReference type="SFLD" id="SFLDG01168">
    <property type="entry name" value="Ferric_reductase_subgroup_(FRE"/>
    <property type="match status" value="1"/>
</dbReference>
<gene>
    <name evidence="19" type="ORF">LAQU0_S29e00320g</name>
</gene>
<dbReference type="SUPFAM" id="SSF52343">
    <property type="entry name" value="Ferredoxin reductase-like, C-terminal NADP-linked domain"/>
    <property type="match status" value="1"/>
</dbReference>
<dbReference type="GO" id="GO:0006826">
    <property type="term" value="P:iron ion transport"/>
    <property type="evidence" value="ECO:0007669"/>
    <property type="project" value="TreeGrafter"/>
</dbReference>
<keyword evidence="9" id="KW-0521">NADP</keyword>
<dbReference type="InterPro" id="IPR039261">
    <property type="entry name" value="FNR_nucleotide-bd"/>
</dbReference>
<dbReference type="Pfam" id="PF08030">
    <property type="entry name" value="NAD_binding_6"/>
    <property type="match status" value="1"/>
</dbReference>
<feature type="transmembrane region" description="Helical" evidence="17">
    <location>
        <begin position="217"/>
        <end position="237"/>
    </location>
</feature>
<accession>A0A0P1KYK6</accession>
<evidence type="ECO:0000256" key="7">
    <source>
        <dbReference type="ARBA" id="ARBA00022692"/>
    </source>
</evidence>
<dbReference type="Pfam" id="PF01794">
    <property type="entry name" value="Ferric_reduct"/>
    <property type="match status" value="1"/>
</dbReference>
<dbReference type="InterPro" id="IPR051410">
    <property type="entry name" value="Ferric/Cupric_Reductase"/>
</dbReference>